<comment type="caution">
    <text evidence="2">The sequence shown here is derived from an EMBL/GenBank/DDBJ whole genome shotgun (WGS) entry which is preliminary data.</text>
</comment>
<name>U1N5D9_SEGRC</name>
<dbReference type="HOGENOM" id="CLU_210415_1_0_11"/>
<evidence type="ECO:0000313" key="2">
    <source>
        <dbReference type="EMBL" id="ERG69364.1"/>
    </source>
</evidence>
<feature type="transmembrane region" description="Helical" evidence="1">
    <location>
        <begin position="6"/>
        <end position="25"/>
    </location>
</feature>
<accession>U1N5D9</accession>
<protein>
    <submittedName>
        <fullName evidence="2">Uncharacterized protein</fullName>
    </submittedName>
</protein>
<dbReference type="EMBL" id="ACZI02000001">
    <property type="protein sequence ID" value="ERG69364.1"/>
    <property type="molecule type" value="Genomic_DNA"/>
</dbReference>
<keyword evidence="3" id="KW-1185">Reference proteome</keyword>
<reference evidence="2 3" key="1">
    <citation type="journal article" date="2011" name="Stand. Genomic Sci.">
        <title>High quality draft genome sequence of Segniliparus rugosus CDC 945(T)= (ATCC BAA-974(T)).</title>
        <authorList>
            <person name="Earl A.M."/>
            <person name="Desjardins C.A."/>
            <person name="Fitzgerald M.G."/>
            <person name="Arachchi H.M."/>
            <person name="Zeng Q."/>
            <person name="Mehta T."/>
            <person name="Griggs A."/>
            <person name="Birren B.W."/>
            <person name="Toney N.C."/>
            <person name="Carr J."/>
            <person name="Posey J."/>
            <person name="Butler W.R."/>
        </authorList>
    </citation>
    <scope>NUCLEOTIDE SEQUENCE [LARGE SCALE GENOMIC DNA]</scope>
    <source>
        <strain evidence="3">ATCC BAA-974 / DSM 45345 / CCUG 50838 / CIP 108380 / JCM 13579 / CDC 945</strain>
    </source>
</reference>
<proteinExistence type="predicted"/>
<evidence type="ECO:0000256" key="1">
    <source>
        <dbReference type="SAM" id="Phobius"/>
    </source>
</evidence>
<evidence type="ECO:0000313" key="3">
    <source>
        <dbReference type="Proteomes" id="UP000004816"/>
    </source>
</evidence>
<keyword evidence="1" id="KW-0812">Transmembrane</keyword>
<gene>
    <name evidence="2" type="ORF">HMPREF9336_04060</name>
</gene>
<keyword evidence="1" id="KW-0472">Membrane</keyword>
<dbReference type="Proteomes" id="UP000004816">
    <property type="component" value="Unassembled WGS sequence"/>
</dbReference>
<keyword evidence="1" id="KW-1133">Transmembrane helix</keyword>
<sequence>MVVHFFEALLVLVGVVIVWFGALLAKSLFTDPK</sequence>
<organism evidence="2 3">
    <name type="scientific">Segniliparus rugosus (strain ATCC BAA-974 / DSM 45345 / CCUG 50838 / CIP 108380 / JCM 13579 / CDC 945)</name>
    <dbReference type="NCBI Taxonomy" id="679197"/>
    <lineage>
        <taxon>Bacteria</taxon>
        <taxon>Bacillati</taxon>
        <taxon>Actinomycetota</taxon>
        <taxon>Actinomycetes</taxon>
        <taxon>Mycobacteriales</taxon>
        <taxon>Segniliparaceae</taxon>
        <taxon>Segniliparus</taxon>
    </lineage>
</organism>
<dbReference type="AlphaFoldDB" id="U1N5D9"/>